<dbReference type="AlphaFoldDB" id="A0A128FIK0"/>
<proteinExistence type="predicted"/>
<name>A0A128FIK0_9GAMM</name>
<gene>
    <name evidence="1" type="ORF">GMA8713_04134</name>
</gene>
<reference evidence="2" key="1">
    <citation type="submission" date="2016-02" db="EMBL/GenBank/DDBJ databases">
        <authorList>
            <person name="Rodrigo-Torres Lidia"/>
            <person name="Arahal R.David."/>
        </authorList>
    </citation>
    <scope>NUCLEOTIDE SEQUENCE [LARGE SCALE GENOMIC DNA]</scope>
    <source>
        <strain evidence="2">CECT 8713</strain>
    </source>
</reference>
<dbReference type="EMBL" id="FIZY01000052">
    <property type="protein sequence ID" value="CZF86101.1"/>
    <property type="molecule type" value="Genomic_DNA"/>
</dbReference>
<evidence type="ECO:0000313" key="1">
    <source>
        <dbReference type="EMBL" id="CZF86101.1"/>
    </source>
</evidence>
<dbReference type="Proteomes" id="UP000073601">
    <property type="component" value="Unassembled WGS sequence"/>
</dbReference>
<protein>
    <submittedName>
        <fullName evidence="1">Uncharacterized protein</fullName>
    </submittedName>
</protein>
<evidence type="ECO:0000313" key="2">
    <source>
        <dbReference type="Proteomes" id="UP000073601"/>
    </source>
</evidence>
<sequence length="33" mass="3935">MREPSGMGYTQKVNHLVRYTQFRATQLILRLIL</sequence>
<keyword evidence="2" id="KW-1185">Reference proteome</keyword>
<organism evidence="1 2">
    <name type="scientific">Grimontia marina</name>
    <dbReference type="NCBI Taxonomy" id="646534"/>
    <lineage>
        <taxon>Bacteria</taxon>
        <taxon>Pseudomonadati</taxon>
        <taxon>Pseudomonadota</taxon>
        <taxon>Gammaproteobacteria</taxon>
        <taxon>Vibrionales</taxon>
        <taxon>Vibrionaceae</taxon>
        <taxon>Grimontia</taxon>
    </lineage>
</organism>
<accession>A0A128FIK0</accession>